<reference evidence="2 3" key="1">
    <citation type="submission" date="2017-04" db="EMBL/GenBank/DDBJ databases">
        <authorList>
            <person name="Afonso C.L."/>
            <person name="Miller P.J."/>
            <person name="Scott M.A."/>
            <person name="Spackman E."/>
            <person name="Goraichik I."/>
            <person name="Dimitrov K.M."/>
            <person name="Suarez D.L."/>
            <person name="Swayne D.E."/>
        </authorList>
    </citation>
    <scope>NUCLEOTIDE SEQUENCE [LARGE SCALE GENOMIC DNA]</scope>
    <source>
        <strain evidence="2 3">DSM 5090</strain>
    </source>
</reference>
<dbReference type="OrthoDB" id="2531681at2"/>
<gene>
    <name evidence="2" type="ORF">SAMN04488500_1512</name>
</gene>
<dbReference type="GO" id="GO:0003677">
    <property type="term" value="F:DNA binding"/>
    <property type="evidence" value="ECO:0007669"/>
    <property type="project" value="UniProtKB-KW"/>
</dbReference>
<dbReference type="SUPFAM" id="SSF63829">
    <property type="entry name" value="Calcium-dependent phosphotriesterase"/>
    <property type="match status" value="1"/>
</dbReference>
<dbReference type="InterPro" id="IPR011042">
    <property type="entry name" value="6-blade_b-propeller_TolB-like"/>
</dbReference>
<dbReference type="STRING" id="112901.SAMN04488500_1512"/>
<dbReference type="InterPro" id="IPR051344">
    <property type="entry name" value="Vgb"/>
</dbReference>
<keyword evidence="1" id="KW-0732">Signal</keyword>
<evidence type="ECO:0000256" key="1">
    <source>
        <dbReference type="SAM" id="SignalP"/>
    </source>
</evidence>
<dbReference type="PANTHER" id="PTHR40274">
    <property type="entry name" value="VIRGINIAMYCIN B LYASE"/>
    <property type="match status" value="1"/>
</dbReference>
<organism evidence="2 3">
    <name type="scientific">Sporomusa malonica</name>
    <dbReference type="NCBI Taxonomy" id="112901"/>
    <lineage>
        <taxon>Bacteria</taxon>
        <taxon>Bacillati</taxon>
        <taxon>Bacillota</taxon>
        <taxon>Negativicutes</taxon>
        <taxon>Selenomonadales</taxon>
        <taxon>Sporomusaceae</taxon>
        <taxon>Sporomusa</taxon>
    </lineage>
</organism>
<keyword evidence="3" id="KW-1185">Reference proteome</keyword>
<name>A0A1W2F650_9FIRM</name>
<dbReference type="RefSeq" id="WP_084578571.1">
    <property type="nucleotide sequence ID" value="NZ_CP155572.1"/>
</dbReference>
<evidence type="ECO:0000313" key="3">
    <source>
        <dbReference type="Proteomes" id="UP000192738"/>
    </source>
</evidence>
<dbReference type="PANTHER" id="PTHR40274:SF4">
    <property type="entry name" value="BLL1406 PROTEIN"/>
    <property type="match status" value="1"/>
</dbReference>
<accession>A0A1W2F650</accession>
<dbReference type="AlphaFoldDB" id="A0A1W2F650"/>
<evidence type="ECO:0000313" key="2">
    <source>
        <dbReference type="EMBL" id="SMD17430.1"/>
    </source>
</evidence>
<feature type="signal peptide" evidence="1">
    <location>
        <begin position="1"/>
        <end position="22"/>
    </location>
</feature>
<proteinExistence type="predicted"/>
<dbReference type="SUPFAM" id="SSF101898">
    <property type="entry name" value="NHL repeat"/>
    <property type="match status" value="1"/>
</dbReference>
<protein>
    <submittedName>
        <fullName evidence="2">DNA-binding beta-propeller fold protein YncE</fullName>
    </submittedName>
</protein>
<dbReference type="Gene3D" id="2.120.10.30">
    <property type="entry name" value="TolB, C-terminal domain"/>
    <property type="match status" value="3"/>
</dbReference>
<keyword evidence="2" id="KW-0238">DNA-binding</keyword>
<dbReference type="Proteomes" id="UP000192738">
    <property type="component" value="Unassembled WGS sequence"/>
</dbReference>
<sequence length="549" mass="58364">MKKKIVSVIFGFCFLVSGVAQAFTPTIPKVQDPAYGIRLIVTPSNLGHGTNGLNFDAKDNLYVTSVAAAATYLVNTDTGESSVYLAPPSGGADDLVFGKDGTVYWNAFFLGKVYKKTPDGKIVTLADDMPGANAIALGKDGRLFVTQCFLGDGLWEIDKSGQQKNRKIAEKLGGPNASMFGPDGLLYTPLWFKGQIIKTNVDTGERNIVAEGFKIPSATKFDSHGNLFCSDTATGEIYKVNAKSGDKAVVAKLSPHLDNIAFDSKDRLFVTNMNVNGVYQVDVPTGKVRPVVEEAKLCYPQGIAVANDPNGDTVYVADNFAYKKIDAFSGNVEAPLNGSSFTNTASISADGNYILMSGWFTNKVQVFDRKTDKLLYTVSGFKVVAGTLMLNDGSIVVAEHGAGDIVRVTDKEGTEKTVVTSGLVSPTYIAPAGQNAIYVTEYTPGRITKVDLNTGEKKTICTGLKGPKGIAVKPDGKIIVVVAGSHQLLEIDPDSGKSKPIVNNLAVGQPGEVRGGHPAYSFTGVAVSNSGAIYVTSDLENTVYQIFPK</sequence>
<dbReference type="EMBL" id="FWXI01000051">
    <property type="protein sequence ID" value="SMD17430.1"/>
    <property type="molecule type" value="Genomic_DNA"/>
</dbReference>
<feature type="chain" id="PRO_5010707911" evidence="1">
    <location>
        <begin position="23"/>
        <end position="549"/>
    </location>
</feature>